<evidence type="ECO:0000313" key="3">
    <source>
        <dbReference type="Proteomes" id="UP000315700"/>
    </source>
</evidence>
<sequence length="139" mass="15442">MTETAPKSKLGRWLAVGVLAISAFVCIPVSSHLHRRHWAASVESLGLEVWVVSPFDRWASGFLDTAKHVVEGTFLIVWVQDQEQAEQLLNGRGDCPRGTVFFISKDLPDGVLTDIQNKFPLALVSREPEPERAPESHVI</sequence>
<reference evidence="2 3" key="1">
    <citation type="submission" date="2019-02" db="EMBL/GenBank/DDBJ databases">
        <title>Deep-cultivation of Planctomycetes and their phenomic and genomic characterization uncovers novel biology.</title>
        <authorList>
            <person name="Wiegand S."/>
            <person name="Jogler M."/>
            <person name="Boedeker C."/>
            <person name="Pinto D."/>
            <person name="Vollmers J."/>
            <person name="Rivas-Marin E."/>
            <person name="Kohn T."/>
            <person name="Peeters S.H."/>
            <person name="Heuer A."/>
            <person name="Rast P."/>
            <person name="Oberbeckmann S."/>
            <person name="Bunk B."/>
            <person name="Jeske O."/>
            <person name="Meyerdierks A."/>
            <person name="Storesund J.E."/>
            <person name="Kallscheuer N."/>
            <person name="Luecker S."/>
            <person name="Lage O.M."/>
            <person name="Pohl T."/>
            <person name="Merkel B.J."/>
            <person name="Hornburger P."/>
            <person name="Mueller R.-W."/>
            <person name="Bruemmer F."/>
            <person name="Labrenz M."/>
            <person name="Spormann A.M."/>
            <person name="Op den Camp H."/>
            <person name="Overmann J."/>
            <person name="Amann R."/>
            <person name="Jetten M.S.M."/>
            <person name="Mascher T."/>
            <person name="Medema M.H."/>
            <person name="Devos D.P."/>
            <person name="Kaster A.-K."/>
            <person name="Ovreas L."/>
            <person name="Rohde M."/>
            <person name="Galperin M.Y."/>
            <person name="Jogler C."/>
        </authorList>
    </citation>
    <scope>NUCLEOTIDE SEQUENCE [LARGE SCALE GENOMIC DNA]</scope>
    <source>
        <strain evidence="2 3">Pan44</strain>
    </source>
</reference>
<dbReference type="AlphaFoldDB" id="A0A517SKP4"/>
<accession>A0A517SKP4</accession>
<keyword evidence="1" id="KW-0812">Transmembrane</keyword>
<evidence type="ECO:0000313" key="2">
    <source>
        <dbReference type="EMBL" id="QDT56691.1"/>
    </source>
</evidence>
<dbReference type="EMBL" id="CP036271">
    <property type="protein sequence ID" value="QDT56691.1"/>
    <property type="molecule type" value="Genomic_DNA"/>
</dbReference>
<keyword evidence="1" id="KW-1133">Transmembrane helix</keyword>
<gene>
    <name evidence="2" type="ORF">Pan44_47480</name>
</gene>
<organism evidence="2 3">
    <name type="scientific">Caulifigura coniformis</name>
    <dbReference type="NCBI Taxonomy" id="2527983"/>
    <lineage>
        <taxon>Bacteria</taxon>
        <taxon>Pseudomonadati</taxon>
        <taxon>Planctomycetota</taxon>
        <taxon>Planctomycetia</taxon>
        <taxon>Planctomycetales</taxon>
        <taxon>Planctomycetaceae</taxon>
        <taxon>Caulifigura</taxon>
    </lineage>
</organism>
<name>A0A517SKP4_9PLAN</name>
<keyword evidence="3" id="KW-1185">Reference proteome</keyword>
<feature type="transmembrane region" description="Helical" evidence="1">
    <location>
        <begin position="12"/>
        <end position="30"/>
    </location>
</feature>
<keyword evidence="1" id="KW-0472">Membrane</keyword>
<evidence type="ECO:0000256" key="1">
    <source>
        <dbReference type="SAM" id="Phobius"/>
    </source>
</evidence>
<dbReference type="KEGG" id="ccos:Pan44_47480"/>
<dbReference type="Proteomes" id="UP000315700">
    <property type="component" value="Chromosome"/>
</dbReference>
<protein>
    <submittedName>
        <fullName evidence="2">Uncharacterized protein</fullName>
    </submittedName>
</protein>
<dbReference type="InParanoid" id="A0A517SKP4"/>
<proteinExistence type="predicted"/>